<protein>
    <recommendedName>
        <fullName evidence="4">Tyr recombinase domain-containing protein</fullName>
    </recommendedName>
</protein>
<keyword evidence="3" id="KW-1185">Reference proteome</keyword>
<gene>
    <name evidence="2" type="ORF">NESM_000486000</name>
</gene>
<feature type="compositionally biased region" description="Basic and acidic residues" evidence="1">
    <location>
        <begin position="241"/>
        <end position="250"/>
    </location>
</feature>
<dbReference type="EMBL" id="JAECZO010000057">
    <property type="protein sequence ID" value="KAK7195574.1"/>
    <property type="molecule type" value="Genomic_DNA"/>
</dbReference>
<organism evidence="2 3">
    <name type="scientific">Novymonas esmeraldas</name>
    <dbReference type="NCBI Taxonomy" id="1808958"/>
    <lineage>
        <taxon>Eukaryota</taxon>
        <taxon>Discoba</taxon>
        <taxon>Euglenozoa</taxon>
        <taxon>Kinetoplastea</taxon>
        <taxon>Metakinetoplastina</taxon>
        <taxon>Trypanosomatida</taxon>
        <taxon>Trypanosomatidae</taxon>
        <taxon>Novymonas</taxon>
    </lineage>
</organism>
<evidence type="ECO:0000256" key="1">
    <source>
        <dbReference type="SAM" id="MobiDB-lite"/>
    </source>
</evidence>
<proteinExistence type="predicted"/>
<evidence type="ECO:0000313" key="3">
    <source>
        <dbReference type="Proteomes" id="UP001430356"/>
    </source>
</evidence>
<accession>A0AAW0EQB7</accession>
<evidence type="ECO:0000313" key="2">
    <source>
        <dbReference type="EMBL" id="KAK7195574.1"/>
    </source>
</evidence>
<feature type="region of interest" description="Disordered" evidence="1">
    <location>
        <begin position="194"/>
        <end position="291"/>
    </location>
</feature>
<reference evidence="2 3" key="1">
    <citation type="journal article" date="2021" name="MBio">
        <title>A New Model Trypanosomatid, Novymonas esmeraldas: Genomic Perception of Its 'Candidatus Pandoraea novymonadis' Endosymbiont.</title>
        <authorList>
            <person name="Zakharova A."/>
            <person name="Saura A."/>
            <person name="Butenko A."/>
            <person name="Podesvova L."/>
            <person name="Warmusova S."/>
            <person name="Kostygov A.Y."/>
            <person name="Nenarokova A."/>
            <person name="Lukes J."/>
            <person name="Opperdoes F.R."/>
            <person name="Yurchenko V."/>
        </authorList>
    </citation>
    <scope>NUCLEOTIDE SEQUENCE [LARGE SCALE GENOMIC DNA]</scope>
    <source>
        <strain evidence="2 3">E262AT.01</strain>
    </source>
</reference>
<feature type="compositionally biased region" description="Basic and acidic residues" evidence="1">
    <location>
        <begin position="208"/>
        <end position="223"/>
    </location>
</feature>
<name>A0AAW0EQB7_9TRYP</name>
<dbReference type="AlphaFoldDB" id="A0AAW0EQB7"/>
<dbReference type="Proteomes" id="UP001430356">
    <property type="component" value="Unassembled WGS sequence"/>
</dbReference>
<comment type="caution">
    <text evidence="2">The sequence shown here is derived from an EMBL/GenBank/DDBJ whole genome shotgun (WGS) entry which is preliminary data.</text>
</comment>
<sequence>MPWYRSLRVSIARLTADMREGLWTTRTWKQMESLWTRLHAYAAQRALPISDQTATLFVHDLDVAPTTKVGYANQLANLFRKMGLPSEVLRTYAQSQRGLGGARPANLAPPIPRAALVAIAEAQPDRLRVAMLLAWKTASRWDDIARVTKRSLLSVREDQIIVDFGSATKTSRARPFRPEMPVVVLRGGSHRYHHRRVPASPAPQSTAVERRTFVPIRDERDPRTPAAGRLQGAQYQAGSLDSHHKADGRHGHSLAPGGGAGTARGEHGEHRPRGAPPPAGRARGGAADRHRECDAAVIARQPWEVPWRPQVPPVPRMTAATPWGAVCDLTCSFLQVHRPQRFRKLFFLFRGLVWPRVADARALPMGSSLSHRELMHTLVSVIDGDPDFFAPDWGGERCCDRRVDRQPAVDRRAAGRRRLPCSF</sequence>
<evidence type="ECO:0008006" key="4">
    <source>
        <dbReference type="Google" id="ProtNLM"/>
    </source>
</evidence>